<proteinExistence type="predicted"/>
<accession>A0A9D2R0N6</accession>
<gene>
    <name evidence="1" type="ORF">H9912_12370</name>
</gene>
<dbReference type="EMBL" id="DWUW01000355">
    <property type="protein sequence ID" value="HJD32717.1"/>
    <property type="molecule type" value="Genomic_DNA"/>
</dbReference>
<sequence>MTGIIVAFPKIENARSIRNVLVRNGFAAVTACTTGAQVLSRLEDSDEAIVVCSYRLVDMACLELFGLLPAGAKMLVVSSPDFLGGIDR</sequence>
<evidence type="ECO:0000313" key="1">
    <source>
        <dbReference type="EMBL" id="HJD32717.1"/>
    </source>
</evidence>
<dbReference type="AlphaFoldDB" id="A0A9D2R0N6"/>
<reference evidence="1" key="2">
    <citation type="submission" date="2021-04" db="EMBL/GenBank/DDBJ databases">
        <authorList>
            <person name="Gilroy R."/>
        </authorList>
    </citation>
    <scope>NUCLEOTIDE SEQUENCE</scope>
    <source>
        <strain evidence="1">ChiHjej8B7-25341</strain>
    </source>
</reference>
<evidence type="ECO:0000313" key="2">
    <source>
        <dbReference type="Proteomes" id="UP000823851"/>
    </source>
</evidence>
<name>A0A9D2R0N6_9FIRM</name>
<organism evidence="1 2">
    <name type="scientific">Candidatus Eisenbergiella stercorigallinarum</name>
    <dbReference type="NCBI Taxonomy" id="2838557"/>
    <lineage>
        <taxon>Bacteria</taxon>
        <taxon>Bacillati</taxon>
        <taxon>Bacillota</taxon>
        <taxon>Clostridia</taxon>
        <taxon>Lachnospirales</taxon>
        <taxon>Lachnospiraceae</taxon>
        <taxon>Eisenbergiella</taxon>
    </lineage>
</organism>
<reference evidence="1" key="1">
    <citation type="journal article" date="2021" name="PeerJ">
        <title>Extensive microbial diversity within the chicken gut microbiome revealed by metagenomics and culture.</title>
        <authorList>
            <person name="Gilroy R."/>
            <person name="Ravi A."/>
            <person name="Getino M."/>
            <person name="Pursley I."/>
            <person name="Horton D.L."/>
            <person name="Alikhan N.F."/>
            <person name="Baker D."/>
            <person name="Gharbi K."/>
            <person name="Hall N."/>
            <person name="Watson M."/>
            <person name="Adriaenssens E.M."/>
            <person name="Foster-Nyarko E."/>
            <person name="Jarju S."/>
            <person name="Secka A."/>
            <person name="Antonio M."/>
            <person name="Oren A."/>
            <person name="Chaudhuri R.R."/>
            <person name="La Ragione R."/>
            <person name="Hildebrand F."/>
            <person name="Pallen M.J."/>
        </authorList>
    </citation>
    <scope>NUCLEOTIDE SEQUENCE</scope>
    <source>
        <strain evidence="1">ChiHjej8B7-25341</strain>
    </source>
</reference>
<feature type="non-terminal residue" evidence="1">
    <location>
        <position position="88"/>
    </location>
</feature>
<dbReference type="InterPro" id="IPR011006">
    <property type="entry name" value="CheY-like_superfamily"/>
</dbReference>
<comment type="caution">
    <text evidence="1">The sequence shown here is derived from an EMBL/GenBank/DDBJ whole genome shotgun (WGS) entry which is preliminary data.</text>
</comment>
<dbReference type="Proteomes" id="UP000823851">
    <property type="component" value="Unassembled WGS sequence"/>
</dbReference>
<dbReference type="SUPFAM" id="SSF52172">
    <property type="entry name" value="CheY-like"/>
    <property type="match status" value="1"/>
</dbReference>
<protein>
    <submittedName>
        <fullName evidence="1">Antitermination regulator</fullName>
    </submittedName>
</protein>